<dbReference type="EMBL" id="BPLF01000001">
    <property type="protein sequence ID" value="GIX62352.1"/>
    <property type="molecule type" value="Genomic_DNA"/>
</dbReference>
<feature type="region of interest" description="Disordered" evidence="1">
    <location>
        <begin position="317"/>
        <end position="337"/>
    </location>
</feature>
<dbReference type="RefSeq" id="XP_067714421.1">
    <property type="nucleotide sequence ID" value="XM_067858320.1"/>
</dbReference>
<evidence type="ECO:0000313" key="3">
    <source>
        <dbReference type="Proteomes" id="UP001497744"/>
    </source>
</evidence>
<evidence type="ECO:0000313" key="2">
    <source>
        <dbReference type="EMBL" id="GIX62352.1"/>
    </source>
</evidence>
<feature type="region of interest" description="Disordered" evidence="1">
    <location>
        <begin position="631"/>
        <end position="667"/>
    </location>
</feature>
<proteinExistence type="predicted"/>
<comment type="caution">
    <text evidence="2">The sequence shown here is derived from an EMBL/GenBank/DDBJ whole genome shotgun (WGS) entry which is preliminary data.</text>
</comment>
<accession>A0AAV4LRT3</accession>
<feature type="region of interest" description="Disordered" evidence="1">
    <location>
        <begin position="97"/>
        <end position="153"/>
    </location>
</feature>
<name>A0AAV4LRT3_BABCB</name>
<organism evidence="2 3">
    <name type="scientific">Babesia caballi</name>
    <dbReference type="NCBI Taxonomy" id="5871"/>
    <lineage>
        <taxon>Eukaryota</taxon>
        <taxon>Sar</taxon>
        <taxon>Alveolata</taxon>
        <taxon>Apicomplexa</taxon>
        <taxon>Aconoidasida</taxon>
        <taxon>Piroplasmida</taxon>
        <taxon>Babesiidae</taxon>
        <taxon>Babesia</taxon>
    </lineage>
</organism>
<feature type="compositionally biased region" description="Basic and acidic residues" evidence="1">
    <location>
        <begin position="97"/>
        <end position="108"/>
    </location>
</feature>
<protein>
    <submittedName>
        <fullName evidence="2">Unc-13 homolog D-like protein, putative</fullName>
    </submittedName>
</protein>
<dbReference type="AlphaFoldDB" id="A0AAV4LRT3"/>
<evidence type="ECO:0000256" key="1">
    <source>
        <dbReference type="SAM" id="MobiDB-lite"/>
    </source>
</evidence>
<keyword evidence="3" id="KW-1185">Reference proteome</keyword>
<dbReference type="GeneID" id="94193833"/>
<sequence>MRCLGALLRPSRGAALGAAARSVASAADLGSHSSGGVGMSVSGEHTARSGSGVAAAAQAVVLQEPRTLCRAVVQASREGKRGKVGRYGDRIHEAGHVEGAHTEGDRDPGPAQLQAGRHRHPQLRQRRGRPGAAARPFAGAGGEDPGAPGERRGILHGAVSAGYSNVEMNKMMKQAVLGQFQHMLETGQHNKPQGFIFEDLAGIMHAFAQMQVPLERAEAMLVHDLFMALYEKDASEASTISHRAFAISVNTLERLGCHTAELFRVASGHLRRHIDAMCSIKDLAMVYCAAARTHAALFAAEEREECVVGGATRGTVVGEQSRRREASGEATSSDTWEGSGDYVVEQLRGCLQTRGNVPVGHITPLTALVLDRLTQPGKMAGGDEIDAQSIANIAAHAAVHVEGGDLQKRFREFVSSAVTRVMQNTDVDHTSLVHLMKCAIRANLVQEATLMLGAKHVYTVGMLAAPLEFAQHVANVNALRGQQSDSKVLEVLDSVAVTNMLQFHRRLLMPPVTVKPQPRRRRTLRDLIEAACQRETPSEPICIYNELDKCYKGGDGLRMCAKTIAAVSGFSGHKAAVDIAQKMVEYMEHMCVSGAVLRDMESVAAVATALSRWVGTALAVIDGQVQDEGGAAAPANGGGGDSTVAGDDACGSSSADAGGVREAGVPG</sequence>
<gene>
    <name evidence="2" type="ORF">BcabD6B2_17870</name>
</gene>
<dbReference type="Proteomes" id="UP001497744">
    <property type="component" value="Unassembled WGS sequence"/>
</dbReference>
<reference evidence="2 3" key="1">
    <citation type="submission" date="2021-06" db="EMBL/GenBank/DDBJ databases">
        <title>Genome sequence of Babesia caballi.</title>
        <authorList>
            <person name="Yamagishi J."/>
            <person name="Kidaka T."/>
            <person name="Ochi A."/>
        </authorList>
    </citation>
    <scope>NUCLEOTIDE SEQUENCE [LARGE SCALE GENOMIC DNA]</scope>
    <source>
        <strain evidence="2">USDA-D6B2</strain>
    </source>
</reference>
<feature type="compositionally biased region" description="Basic residues" evidence="1">
    <location>
        <begin position="116"/>
        <end position="129"/>
    </location>
</feature>